<dbReference type="OrthoDB" id="1431790at2"/>
<accession>A0A2U2JCC5</accession>
<keyword evidence="2" id="KW-1185">Reference proteome</keyword>
<proteinExistence type="predicted"/>
<dbReference type="EMBL" id="QFFG01000002">
    <property type="protein sequence ID" value="PWG05990.1"/>
    <property type="molecule type" value="Genomic_DNA"/>
</dbReference>
<protein>
    <submittedName>
        <fullName evidence="1">Uncharacterized protein</fullName>
    </submittedName>
</protein>
<evidence type="ECO:0000313" key="1">
    <source>
        <dbReference type="EMBL" id="PWG05990.1"/>
    </source>
</evidence>
<reference evidence="1 2" key="1">
    <citation type="submission" date="2018-05" db="EMBL/GenBank/DDBJ databases">
        <title>Polaribacter aquimarinus sp. nov., isolated from sediment in a sediment of sea.</title>
        <authorList>
            <person name="Lu D."/>
        </authorList>
    </citation>
    <scope>NUCLEOTIDE SEQUENCE [LARGE SCALE GENOMIC DNA]</scope>
    <source>
        <strain evidence="1 2">ZY113</strain>
    </source>
</reference>
<gene>
    <name evidence="1" type="ORF">DIS07_06025</name>
</gene>
<dbReference type="Proteomes" id="UP000245670">
    <property type="component" value="Unassembled WGS sequence"/>
</dbReference>
<evidence type="ECO:0000313" key="2">
    <source>
        <dbReference type="Proteomes" id="UP000245670"/>
    </source>
</evidence>
<dbReference type="AlphaFoldDB" id="A0A2U2JCC5"/>
<name>A0A2U2JCC5_9FLAO</name>
<comment type="caution">
    <text evidence="1">The sequence shown here is derived from an EMBL/GenBank/DDBJ whole genome shotgun (WGS) entry which is preliminary data.</text>
</comment>
<sequence length="128" mass="15212">MKKVYKLIFLFSLVALMSFDKKDCSSLKNSTFKYRYAKKDVLVVFGVNDYVEYHNNKEHYIKSDIEWKSDCEYNLIIKETNLPDFPFKVGTKLQIKINSIRGRKVYYTSSLGGRSWEGRMTRVNNRNR</sequence>
<dbReference type="RefSeq" id="WP_109404321.1">
    <property type="nucleotide sequence ID" value="NZ_QFFG01000002.1"/>
</dbReference>
<organism evidence="1 2">
    <name type="scientific">Polaribacter aquimarinus</name>
    <dbReference type="NCBI Taxonomy" id="2100726"/>
    <lineage>
        <taxon>Bacteria</taxon>
        <taxon>Pseudomonadati</taxon>
        <taxon>Bacteroidota</taxon>
        <taxon>Flavobacteriia</taxon>
        <taxon>Flavobacteriales</taxon>
        <taxon>Flavobacteriaceae</taxon>
    </lineage>
</organism>